<name>A0AAE3SEH7_9BACT</name>
<dbReference type="GO" id="GO:0003676">
    <property type="term" value="F:nucleic acid binding"/>
    <property type="evidence" value="ECO:0007669"/>
    <property type="project" value="InterPro"/>
</dbReference>
<reference evidence="3" key="1">
    <citation type="submission" date="2022-10" db="EMBL/GenBank/DDBJ databases">
        <authorList>
            <person name="Yu W.X."/>
        </authorList>
    </citation>
    <scope>NUCLEOTIDE SEQUENCE</scope>
    <source>
        <strain evidence="3">AAT</strain>
    </source>
</reference>
<dbReference type="EMBL" id="JAPDPJ010000014">
    <property type="protein sequence ID" value="MCW3786493.1"/>
    <property type="molecule type" value="Genomic_DNA"/>
</dbReference>
<dbReference type="Pfam" id="PF03602">
    <property type="entry name" value="Cons_hypoth95"/>
    <property type="match status" value="1"/>
</dbReference>
<evidence type="ECO:0000256" key="2">
    <source>
        <dbReference type="ARBA" id="ARBA00022679"/>
    </source>
</evidence>
<dbReference type="SUPFAM" id="SSF53335">
    <property type="entry name" value="S-adenosyl-L-methionine-dependent methyltransferases"/>
    <property type="match status" value="1"/>
</dbReference>
<gene>
    <name evidence="3" type="ORF">OM075_08435</name>
</gene>
<evidence type="ECO:0000256" key="1">
    <source>
        <dbReference type="ARBA" id="ARBA00022603"/>
    </source>
</evidence>
<evidence type="ECO:0000313" key="4">
    <source>
        <dbReference type="Proteomes" id="UP001209229"/>
    </source>
</evidence>
<keyword evidence="2" id="KW-0808">Transferase</keyword>
<comment type="caution">
    <text evidence="3">The sequence shown here is derived from an EMBL/GenBank/DDBJ whole genome shotgun (WGS) entry which is preliminary data.</text>
</comment>
<keyword evidence="1 3" id="KW-0489">Methyltransferase</keyword>
<sequence>MRIISGSLKGRRFSPPKNFKARPTTDFAKENLFNVLNNHYSFEELKVLDLFGGTGSISLEFASRGTNNITCVELNFNHFRFIKKNIDELGMKSSIKVIKADAFKFIEKTSETFDMIFADPPYDLENAETIPDLVLSNNLLNSEGILIFEHSGKVDFKSHPNFVENRENGKVIFTFFKA</sequence>
<dbReference type="AlphaFoldDB" id="A0AAE3SEH7"/>
<dbReference type="RefSeq" id="WP_301190057.1">
    <property type="nucleotide sequence ID" value="NZ_JAPDPJ010000014.1"/>
</dbReference>
<dbReference type="PROSITE" id="PS00092">
    <property type="entry name" value="N6_MTASE"/>
    <property type="match status" value="1"/>
</dbReference>
<protein>
    <submittedName>
        <fullName evidence="3">RsmD family RNA methyltransferase</fullName>
    </submittedName>
</protein>
<dbReference type="Proteomes" id="UP001209229">
    <property type="component" value="Unassembled WGS sequence"/>
</dbReference>
<proteinExistence type="predicted"/>
<dbReference type="GO" id="GO:0008168">
    <property type="term" value="F:methyltransferase activity"/>
    <property type="evidence" value="ECO:0007669"/>
    <property type="project" value="UniProtKB-KW"/>
</dbReference>
<organism evidence="3 4">
    <name type="scientific">Plebeiibacterium sediminum</name>
    <dbReference type="NCBI Taxonomy" id="2992112"/>
    <lineage>
        <taxon>Bacteria</taxon>
        <taxon>Pseudomonadati</taxon>
        <taxon>Bacteroidota</taxon>
        <taxon>Bacteroidia</taxon>
        <taxon>Marinilabiliales</taxon>
        <taxon>Marinilabiliaceae</taxon>
        <taxon>Plebeiibacterium</taxon>
    </lineage>
</organism>
<dbReference type="InterPro" id="IPR029063">
    <property type="entry name" value="SAM-dependent_MTases_sf"/>
</dbReference>
<dbReference type="InterPro" id="IPR002052">
    <property type="entry name" value="DNA_methylase_N6_adenine_CS"/>
</dbReference>
<dbReference type="CDD" id="cd02440">
    <property type="entry name" value="AdoMet_MTases"/>
    <property type="match status" value="1"/>
</dbReference>
<dbReference type="GO" id="GO:0031167">
    <property type="term" value="P:rRNA methylation"/>
    <property type="evidence" value="ECO:0007669"/>
    <property type="project" value="InterPro"/>
</dbReference>
<dbReference type="InterPro" id="IPR004398">
    <property type="entry name" value="RNA_MeTrfase_RsmD"/>
</dbReference>
<dbReference type="Gene3D" id="3.40.50.150">
    <property type="entry name" value="Vaccinia Virus protein VP39"/>
    <property type="match status" value="1"/>
</dbReference>
<keyword evidence="4" id="KW-1185">Reference proteome</keyword>
<dbReference type="PANTHER" id="PTHR43542:SF1">
    <property type="entry name" value="METHYLTRANSFERASE"/>
    <property type="match status" value="1"/>
</dbReference>
<dbReference type="PANTHER" id="PTHR43542">
    <property type="entry name" value="METHYLTRANSFERASE"/>
    <property type="match status" value="1"/>
</dbReference>
<accession>A0AAE3SEH7</accession>
<evidence type="ECO:0000313" key="3">
    <source>
        <dbReference type="EMBL" id="MCW3786493.1"/>
    </source>
</evidence>
<dbReference type="PIRSF" id="PIRSF004553">
    <property type="entry name" value="CHP00095"/>
    <property type="match status" value="1"/>
</dbReference>